<dbReference type="PROSITE" id="PS51000">
    <property type="entry name" value="HTH_DEOR_2"/>
    <property type="match status" value="1"/>
</dbReference>
<dbReference type="Pfam" id="PF08279">
    <property type="entry name" value="HTH_11"/>
    <property type="match status" value="1"/>
</dbReference>
<dbReference type="InterPro" id="IPR051534">
    <property type="entry name" value="CBASS_pafABC_assoc_protein"/>
</dbReference>
<evidence type="ECO:0000313" key="5">
    <source>
        <dbReference type="Proteomes" id="UP001305702"/>
    </source>
</evidence>
<reference evidence="4 5" key="1">
    <citation type="submission" date="2022-02" db="EMBL/GenBank/DDBJ databases">
        <title>Paenibacillus sp. MBLB1776 Whole Genome Shotgun Sequencing.</title>
        <authorList>
            <person name="Hwang C.Y."/>
            <person name="Cho E.-S."/>
            <person name="Seo M.-J."/>
        </authorList>
    </citation>
    <scope>NUCLEOTIDE SEQUENCE [LARGE SCALE GENOMIC DNA]</scope>
    <source>
        <strain evidence="4 5">MBLB1776</strain>
    </source>
</reference>
<dbReference type="InterPro" id="IPR028349">
    <property type="entry name" value="PafC-like"/>
</dbReference>
<dbReference type="PROSITE" id="PS52050">
    <property type="entry name" value="WYL"/>
    <property type="match status" value="1"/>
</dbReference>
<dbReference type="AlphaFoldDB" id="A0AA96RFB8"/>
<name>A0AA96RFB8_9BACL</name>
<keyword evidence="2" id="KW-0804">Transcription</keyword>
<dbReference type="EMBL" id="CP130318">
    <property type="protein sequence ID" value="WNQ11083.1"/>
    <property type="molecule type" value="Genomic_DNA"/>
</dbReference>
<dbReference type="Pfam" id="PF25583">
    <property type="entry name" value="WCX"/>
    <property type="match status" value="1"/>
</dbReference>
<dbReference type="InterPro" id="IPR057727">
    <property type="entry name" value="WCX_dom"/>
</dbReference>
<evidence type="ECO:0000256" key="2">
    <source>
        <dbReference type="ARBA" id="ARBA00023163"/>
    </source>
</evidence>
<gene>
    <name evidence="4" type="ORF">MJA45_26365</name>
</gene>
<evidence type="ECO:0000256" key="1">
    <source>
        <dbReference type="ARBA" id="ARBA00023015"/>
    </source>
</evidence>
<evidence type="ECO:0000313" key="4">
    <source>
        <dbReference type="EMBL" id="WNQ11083.1"/>
    </source>
</evidence>
<organism evidence="4 5">
    <name type="scientific">Paenibacillus aurantius</name>
    <dbReference type="NCBI Taxonomy" id="2918900"/>
    <lineage>
        <taxon>Bacteria</taxon>
        <taxon>Bacillati</taxon>
        <taxon>Bacillota</taxon>
        <taxon>Bacilli</taxon>
        <taxon>Bacillales</taxon>
        <taxon>Paenibacillaceae</taxon>
        <taxon>Paenibacillus</taxon>
    </lineage>
</organism>
<dbReference type="InterPro" id="IPR036388">
    <property type="entry name" value="WH-like_DNA-bd_sf"/>
</dbReference>
<dbReference type="RefSeq" id="WP_315604859.1">
    <property type="nucleotide sequence ID" value="NZ_CP130318.1"/>
</dbReference>
<dbReference type="InterPro" id="IPR001034">
    <property type="entry name" value="DeoR_HTH"/>
</dbReference>
<keyword evidence="1" id="KW-0805">Transcription regulation</keyword>
<dbReference type="PANTHER" id="PTHR34580">
    <property type="match status" value="1"/>
</dbReference>
<feature type="domain" description="HTH deoR-type" evidence="3">
    <location>
        <begin position="2"/>
        <end position="57"/>
    </location>
</feature>
<dbReference type="InterPro" id="IPR026881">
    <property type="entry name" value="WYL_dom"/>
</dbReference>
<proteinExistence type="predicted"/>
<dbReference type="Pfam" id="PF13280">
    <property type="entry name" value="WYL"/>
    <property type="match status" value="1"/>
</dbReference>
<protein>
    <submittedName>
        <fullName evidence="4">YafY family protein</fullName>
    </submittedName>
</protein>
<dbReference type="InterPro" id="IPR036390">
    <property type="entry name" value="WH_DNA-bd_sf"/>
</dbReference>
<sequence>MKLDRLLAITMTLLNKTRVSAAELAERFEVTPRTIYRDMEAINLAGIPIVSFAGSDGGYEIMPGYRLDKQLLSMDDFSSIISALRGARSATESTELDRLLERIGALASGEGGSGKAGNVDLDFTPVPNDKEKIGPLRKAMKELRLVRFGYWDNRGAETVRTMEPMGLFLKGYIWYLYGYCRSRSDYRVFRLSRMTNLEVLSEAFVRRDYTLEDVERQFMAKADFARVKAELHFHPSVRTRVRDEFGYDPVTSHPDGSVSVNASYSSLDKAVRSILSYSSLVTVLGPPEVREEVRRHVAELAKLYEV</sequence>
<dbReference type="Gene3D" id="1.10.10.10">
    <property type="entry name" value="Winged helix-like DNA-binding domain superfamily/Winged helix DNA-binding domain"/>
    <property type="match status" value="1"/>
</dbReference>
<dbReference type="InterPro" id="IPR013196">
    <property type="entry name" value="HTH_11"/>
</dbReference>
<dbReference type="KEGG" id="paun:MJA45_26365"/>
<dbReference type="PIRSF" id="PIRSF016838">
    <property type="entry name" value="PafC"/>
    <property type="match status" value="1"/>
</dbReference>
<accession>A0AA96RFB8</accession>
<dbReference type="Proteomes" id="UP001305702">
    <property type="component" value="Chromosome"/>
</dbReference>
<dbReference type="PANTHER" id="PTHR34580:SF1">
    <property type="entry name" value="PROTEIN PAFC"/>
    <property type="match status" value="1"/>
</dbReference>
<keyword evidence="5" id="KW-1185">Reference proteome</keyword>
<dbReference type="GO" id="GO:0003700">
    <property type="term" value="F:DNA-binding transcription factor activity"/>
    <property type="evidence" value="ECO:0007669"/>
    <property type="project" value="InterPro"/>
</dbReference>
<evidence type="ECO:0000259" key="3">
    <source>
        <dbReference type="PROSITE" id="PS51000"/>
    </source>
</evidence>
<dbReference type="SUPFAM" id="SSF46785">
    <property type="entry name" value="Winged helix' DNA-binding domain"/>
    <property type="match status" value="1"/>
</dbReference>